<dbReference type="InterPro" id="IPR007555">
    <property type="entry name" value="DUF499"/>
</dbReference>
<reference evidence="1 2" key="1">
    <citation type="submission" date="2018-09" db="EMBL/GenBank/DDBJ databases">
        <authorList>
            <person name="Zhu H."/>
        </authorList>
    </citation>
    <scope>NUCLEOTIDE SEQUENCE [LARGE SCALE GENOMIC DNA]</scope>
    <source>
        <strain evidence="1 2">K2S05-167</strain>
    </source>
</reference>
<protein>
    <submittedName>
        <fullName evidence="1">DUF499 domain-containing protein</fullName>
    </submittedName>
</protein>
<name>A0A418V5Y4_9DEIO</name>
<dbReference type="AlphaFoldDB" id="A0A418V5Y4"/>
<gene>
    <name evidence="1" type="ORF">D3875_07870</name>
</gene>
<evidence type="ECO:0000313" key="2">
    <source>
        <dbReference type="Proteomes" id="UP000286287"/>
    </source>
</evidence>
<dbReference type="EMBL" id="QYUJ01000014">
    <property type="protein sequence ID" value="RJF71497.1"/>
    <property type="molecule type" value="Genomic_DNA"/>
</dbReference>
<proteinExistence type="predicted"/>
<sequence length="1024" mass="113354">MTQTATLSLNSLLQPRASVFENNKSETTLDINDLIEGSIKPQTFFEENVVTDGMQNLLKQGFRRLAGQSSNSVFFLRQSMGGGKTHNLITLGLLAAHALVRPQVITDPAMEGVLRDVKNVEVVAFNGRGNPPHGLWGVIAEQLGNKGAFANFYAPPDAPGQEDWEALLRGRTALILIDELPPYLEGAESRVIGDSNLARLTARALTNLMAALQRPGCERVALVLTDLAGAAYGRASTYLHDVLSDLTKETQRLALEIEPVQQNSNEVYDILRKRLFEKVPEDAAVRQLQAQYAHEIDLARKMGLTPSDGQQASLALIDTYPFHPSLRDLYARFRDNSGLQQTRGLIRLMRAVTAHLWESGLADQRTTIGFQDIDLNNDRIRGEVLNINDKLKNAVSHDVADQGRAVAEQTQPNELSRRAATLLLTSSLAHVVDGVVGLPPQLVADYLAQPGLDLAPLRAVLNELAHKSWYLHRDGDQYYFTSTRNINAEIEASIQATSEDKALDIVREQLSMLFNPLPDGAYKELLIFPALDQIEPKQGQVLLVLSRPHAGSLNPKLRELFDASTLRNRMMFLTGEESNYRLLLERAKALRATQAALGKLKRSEKPNPDMITELEEREQATMMHFLTAAQEAFTHLHFPEQAGLNSLDFTGKFAEKHPASRGAQQVQDILEARKKFVRVLDASEGRKFEQRVFGNAKRMTWNELLARAANTTGWPWHPAGALEQLRRDKIDRDEWRQDGQEIERGPFPLEPTSVTVRHDVLDAARDHYRLTVTPKHGTQVHYAEGDAVDTSSPVMTDSSMEVTGQTFSFLAVDPTHDPAANKGHPTGESFTWQAPTFLKGAWDSDEVSFEASPDVEVRVTFDGSAPEKGQVYKSGQPITPPPGTHVVQAVAMRGGVSSAPVTIKRNVTGPEPMTPARWTRTHKTTSTADSIKLLDRLDKHGAKAAGVKVMVDGKGDQYGTATFSDGTAFTPDALRELTDYVRKLVGPDTNLHLDVREVQFERGQHLSDWTAETGEKLNMSEVKQ</sequence>
<dbReference type="OrthoDB" id="9757917at2"/>
<organism evidence="1 2">
    <name type="scientific">Deinococcus cavernae</name>
    <dbReference type="NCBI Taxonomy" id="2320857"/>
    <lineage>
        <taxon>Bacteria</taxon>
        <taxon>Thermotogati</taxon>
        <taxon>Deinococcota</taxon>
        <taxon>Deinococci</taxon>
        <taxon>Deinococcales</taxon>
        <taxon>Deinococcaceae</taxon>
        <taxon>Deinococcus</taxon>
    </lineage>
</organism>
<accession>A0A418V5Y4</accession>
<comment type="caution">
    <text evidence="1">The sequence shown here is derived from an EMBL/GenBank/DDBJ whole genome shotgun (WGS) entry which is preliminary data.</text>
</comment>
<dbReference type="RefSeq" id="WP_119762732.1">
    <property type="nucleotide sequence ID" value="NZ_QYUJ01000014.1"/>
</dbReference>
<keyword evidence="2" id="KW-1185">Reference proteome</keyword>
<dbReference type="Proteomes" id="UP000286287">
    <property type="component" value="Unassembled WGS sequence"/>
</dbReference>
<dbReference type="Pfam" id="PF04465">
    <property type="entry name" value="DUF499"/>
    <property type="match status" value="1"/>
</dbReference>
<evidence type="ECO:0000313" key="1">
    <source>
        <dbReference type="EMBL" id="RJF71497.1"/>
    </source>
</evidence>